<evidence type="ECO:0000313" key="2">
    <source>
        <dbReference type="Proteomes" id="UP000254720"/>
    </source>
</evidence>
<dbReference type="RefSeq" id="WP_114833403.1">
    <property type="nucleotide sequence ID" value="NZ_QQAX01000002.1"/>
</dbReference>
<comment type="caution">
    <text evidence="1">The sequence shown here is derived from an EMBL/GenBank/DDBJ whole genome shotgun (WGS) entry which is preliminary data.</text>
</comment>
<dbReference type="Proteomes" id="UP000254720">
    <property type="component" value="Unassembled WGS sequence"/>
</dbReference>
<proteinExistence type="predicted"/>
<accession>A0A370H0U6</accession>
<reference evidence="1 2" key="1">
    <citation type="submission" date="2018-07" db="EMBL/GenBank/DDBJ databases">
        <title>Genomic Encyclopedia of Type Strains, Phase IV (KMG-IV): sequencing the most valuable type-strain genomes for metagenomic binning, comparative biology and taxonomic classification.</title>
        <authorList>
            <person name="Goeker M."/>
        </authorList>
    </citation>
    <scope>NUCLEOTIDE SEQUENCE [LARGE SCALE GENOMIC DNA]</scope>
    <source>
        <strain evidence="1 2">DSM 16500</strain>
    </source>
</reference>
<organism evidence="1 2">
    <name type="scientific">Aquicella lusitana</name>
    <dbReference type="NCBI Taxonomy" id="254246"/>
    <lineage>
        <taxon>Bacteria</taxon>
        <taxon>Pseudomonadati</taxon>
        <taxon>Pseudomonadota</taxon>
        <taxon>Gammaproteobacteria</taxon>
        <taxon>Legionellales</taxon>
        <taxon>Coxiellaceae</taxon>
        <taxon>Aquicella</taxon>
    </lineage>
</organism>
<evidence type="ECO:0000313" key="1">
    <source>
        <dbReference type="EMBL" id="RDI48594.1"/>
    </source>
</evidence>
<sequence length="559" mass="64646">MDLYDLCSGKKNVEYQDLADKVLAIFKHILNVESADEVGEKLARRKIMRRFDPSYIPWARPKTVSGAFIDPYPMVKQATQNNESEQTIFDAVQNFYKRINDSDDLLNINYMQECSDDKSTIEIKSFDYQELEQFRVYPYQGKLIKMLMEGSGDNQHLSFDFFESTKLVMKGYYPALKQKWDLKNRGIYLIHADGSFFAGSSIHPQRVSLLDLFFRGQQPIIHPSYRGCLKQDSKDKNYPNLAPYMAGEIGDAVKGVLGEIDAASGHFKPSYQQARCSVQFLRDMGLAHNLTRVTFYDREGVFTHLHTTENEKMLFDYALENGNSDIKKLMDIIIKYNKKDYIEEVKQTLLKTFRDEAKPVYHAYQWQDEINQFYARWMSDSKVYGSTPSRVTLELNRAVEKLSFYAIISDPDNALSYLQRALDAVESWKKFHDKGSGGSSSLREKAVKKLEKDLRKQVFNFELIKLCKLSKSKNKIVMQLLKGEINQDEFIQAVREEKAGDMPKKPLFFSSPSLEHDDFPFHMIAKYAENFSELAGSISAHLKAFEAKMLLTKEQVSFY</sequence>
<name>A0A370H0U6_9COXI</name>
<protein>
    <submittedName>
        <fullName evidence="1">Uncharacterized protein</fullName>
    </submittedName>
</protein>
<dbReference type="EMBL" id="QQAX01000002">
    <property type="protein sequence ID" value="RDI48594.1"/>
    <property type="molecule type" value="Genomic_DNA"/>
</dbReference>
<gene>
    <name evidence="1" type="ORF">C8D86_10221</name>
</gene>
<keyword evidence="2" id="KW-1185">Reference proteome</keyword>
<dbReference type="AlphaFoldDB" id="A0A370H0U6"/>